<protein>
    <submittedName>
        <fullName evidence="1">Uncharacterized protein</fullName>
    </submittedName>
</protein>
<organism evidence="1 2">
    <name type="scientific">Penicillium freii</name>
    <dbReference type="NCBI Taxonomy" id="48697"/>
    <lineage>
        <taxon>Eukaryota</taxon>
        <taxon>Fungi</taxon>
        <taxon>Dikarya</taxon>
        <taxon>Ascomycota</taxon>
        <taxon>Pezizomycotina</taxon>
        <taxon>Eurotiomycetes</taxon>
        <taxon>Eurotiomycetidae</taxon>
        <taxon>Eurotiales</taxon>
        <taxon>Aspergillaceae</taxon>
        <taxon>Penicillium</taxon>
    </lineage>
</organism>
<dbReference type="Proteomes" id="UP000055045">
    <property type="component" value="Unassembled WGS sequence"/>
</dbReference>
<proteinExistence type="predicted"/>
<keyword evidence="2" id="KW-1185">Reference proteome</keyword>
<dbReference type="AlphaFoldDB" id="A0A101M9U8"/>
<comment type="caution">
    <text evidence="1">The sequence shown here is derived from an EMBL/GenBank/DDBJ whole genome shotgun (WGS) entry which is preliminary data.</text>
</comment>
<evidence type="ECO:0000313" key="2">
    <source>
        <dbReference type="Proteomes" id="UP000055045"/>
    </source>
</evidence>
<evidence type="ECO:0000313" key="1">
    <source>
        <dbReference type="EMBL" id="KUM56623.1"/>
    </source>
</evidence>
<accession>A0A101M9U8</accession>
<gene>
    <name evidence="1" type="ORF">ACN42_g10587</name>
</gene>
<reference evidence="1 2" key="1">
    <citation type="submission" date="2015-10" db="EMBL/GenBank/DDBJ databases">
        <title>Genome sequencing of Penicillium freii.</title>
        <authorList>
            <person name="Nguyen H.D."/>
            <person name="Visagie C.M."/>
            <person name="Seifert K.A."/>
        </authorList>
    </citation>
    <scope>NUCLEOTIDE SEQUENCE [LARGE SCALE GENOMIC DNA]</scope>
    <source>
        <strain evidence="1 2">DAOM 242723</strain>
    </source>
</reference>
<sequence>RLLSGGLAEWSKAIEYVSLQHLIHKTFTNNIHS</sequence>
<dbReference type="EMBL" id="LLXE01000458">
    <property type="protein sequence ID" value="KUM56623.1"/>
    <property type="molecule type" value="Genomic_DNA"/>
</dbReference>
<feature type="non-terminal residue" evidence="1">
    <location>
        <position position="1"/>
    </location>
</feature>
<name>A0A101M9U8_PENFR</name>